<evidence type="ECO:0000259" key="3">
    <source>
        <dbReference type="Pfam" id="PF13579"/>
    </source>
</evidence>
<feature type="transmembrane region" description="Helical" evidence="1">
    <location>
        <begin position="141"/>
        <end position="159"/>
    </location>
</feature>
<keyword evidence="1" id="KW-0812">Transmembrane</keyword>
<keyword evidence="1" id="KW-0472">Membrane</keyword>
<proteinExistence type="predicted"/>
<dbReference type="InterPro" id="IPR001296">
    <property type="entry name" value="Glyco_trans_1"/>
</dbReference>
<dbReference type="Proteomes" id="UP001243286">
    <property type="component" value="Unassembled WGS sequence"/>
</dbReference>
<evidence type="ECO:0000313" key="4">
    <source>
        <dbReference type="EMBL" id="MDI3234042.1"/>
    </source>
</evidence>
<gene>
    <name evidence="4" type="ORF">QK289_03395</name>
</gene>
<keyword evidence="1" id="KW-1133">Transmembrane helix</keyword>
<evidence type="ECO:0000313" key="5">
    <source>
        <dbReference type="Proteomes" id="UP001243286"/>
    </source>
</evidence>
<comment type="caution">
    <text evidence="4">The sequence shown here is derived from an EMBL/GenBank/DDBJ whole genome shotgun (WGS) entry which is preliminary data.</text>
</comment>
<dbReference type="EMBL" id="JASBQV010000003">
    <property type="protein sequence ID" value="MDI3234042.1"/>
    <property type="molecule type" value="Genomic_DNA"/>
</dbReference>
<protein>
    <submittedName>
        <fullName evidence="4">Glycosyltransferase family 4 protein</fullName>
    </submittedName>
</protein>
<dbReference type="SUPFAM" id="SSF53756">
    <property type="entry name" value="UDP-Glycosyltransferase/glycogen phosphorylase"/>
    <property type="match status" value="1"/>
</dbReference>
<feature type="domain" description="Glycosyl transferase family 1" evidence="2">
    <location>
        <begin position="243"/>
        <end position="407"/>
    </location>
</feature>
<dbReference type="InterPro" id="IPR028098">
    <property type="entry name" value="Glyco_trans_4-like_N"/>
</dbReference>
<dbReference type="Pfam" id="PF13579">
    <property type="entry name" value="Glyco_trans_4_4"/>
    <property type="match status" value="1"/>
</dbReference>
<reference evidence="4 5" key="1">
    <citation type="submission" date="2023-04" db="EMBL/GenBank/DDBJ databases">
        <title>Antarctic isolates genomes.</title>
        <authorList>
            <person name="Dimov S.G."/>
        </authorList>
    </citation>
    <scope>NUCLEOTIDE SEQUENCE [LARGE SCALE GENOMIC DNA]</scope>
    <source>
        <strain evidence="4 5">AL19</strain>
    </source>
</reference>
<evidence type="ECO:0000256" key="1">
    <source>
        <dbReference type="SAM" id="Phobius"/>
    </source>
</evidence>
<sequence>MEIKIPVTRKFKARKNRHPLLEIQTKRKETTGPETMNVLMICQNFYPEIGSAANRMKNIFKRMEQQGSEVHVLTSEPLYPTAELYTDAMFWDEPSLDAAKITRIQPRDLRATTNLWRRLHLFIEQFVLAVQEVRHDKKQYAYIYATTPSIFMGLVGVVAKHLKKAPLILDVRDLWPESLVGVGITKSRLLLAPLYWLEKWMYHQADQIVINSEGFRSYIESKGIASEKIHYIPNSIEENEWLIKRRKVSEQVRVVYTGNIGLAQDVFLLLDVAEQLKEDAQIEFHVVGYGYHKEKFEAHVLERGLTNIHFMNAMPRWDALKQLAKSDIAFATLVESTAFDTVTPGKIIDYMAMGCAVVGAVSGHAAKVIEDAGAGFVSRERSREKIVEHIRYLAEHPQERSAMGQSGVRYVQAHFDWEQNQERLFEAIRQTDLQILGVSK</sequence>
<dbReference type="CDD" id="cd03794">
    <property type="entry name" value="GT4_WbuB-like"/>
    <property type="match status" value="1"/>
</dbReference>
<keyword evidence="5" id="KW-1185">Reference proteome</keyword>
<organism evidence="4 5">
    <name type="scientific">Exiguobacterium antarcticum</name>
    <dbReference type="NCBI Taxonomy" id="132920"/>
    <lineage>
        <taxon>Bacteria</taxon>
        <taxon>Bacillati</taxon>
        <taxon>Bacillota</taxon>
        <taxon>Bacilli</taxon>
        <taxon>Bacillales</taxon>
        <taxon>Bacillales Family XII. Incertae Sedis</taxon>
        <taxon>Exiguobacterium</taxon>
    </lineage>
</organism>
<dbReference type="RefSeq" id="WP_282354481.1">
    <property type="nucleotide sequence ID" value="NZ_JASBQV010000003.1"/>
</dbReference>
<accession>A0ABT6QZR6</accession>
<name>A0ABT6QZR6_9BACL</name>
<dbReference type="InterPro" id="IPR050194">
    <property type="entry name" value="Glycosyltransferase_grp1"/>
</dbReference>
<dbReference type="PANTHER" id="PTHR45947">
    <property type="entry name" value="SULFOQUINOVOSYL TRANSFERASE SQD2"/>
    <property type="match status" value="1"/>
</dbReference>
<dbReference type="Gene3D" id="3.40.50.2000">
    <property type="entry name" value="Glycogen Phosphorylase B"/>
    <property type="match status" value="2"/>
</dbReference>
<feature type="domain" description="Glycosyltransferase subfamily 4-like N-terminal" evidence="3">
    <location>
        <begin position="53"/>
        <end position="234"/>
    </location>
</feature>
<dbReference type="PANTHER" id="PTHR45947:SF3">
    <property type="entry name" value="SULFOQUINOVOSYL TRANSFERASE SQD2"/>
    <property type="match status" value="1"/>
</dbReference>
<dbReference type="Pfam" id="PF00534">
    <property type="entry name" value="Glycos_transf_1"/>
    <property type="match status" value="1"/>
</dbReference>
<evidence type="ECO:0000259" key="2">
    <source>
        <dbReference type="Pfam" id="PF00534"/>
    </source>
</evidence>